<reference evidence="1 2" key="1">
    <citation type="submission" date="2018-08" db="EMBL/GenBank/DDBJ databases">
        <title>Bacillus jemisoniae sp. nov., Bacillus chryseoplanitiae sp. nov., Bacillus resnikiae sp. nov., and Bacillus frankliniae sp. nov., isolated from Viking spacecraft and associated surfaces.</title>
        <authorList>
            <person name="Seuylemezian A."/>
            <person name="Vaishampayan P."/>
        </authorList>
    </citation>
    <scope>NUCLEOTIDE SEQUENCE [LARGE SCALE GENOMIC DNA]</scope>
    <source>
        <strain evidence="1 2">JJ-247</strain>
    </source>
</reference>
<protein>
    <recommendedName>
        <fullName evidence="3">DUF1641 domain-containing protein</fullName>
    </recommendedName>
</protein>
<gene>
    <name evidence="1" type="ORF">D1970_08340</name>
</gene>
<dbReference type="Proteomes" id="UP000265816">
    <property type="component" value="Unassembled WGS sequence"/>
</dbReference>
<accession>A0A398B6U6</accession>
<dbReference type="AlphaFoldDB" id="A0A398B6U6"/>
<evidence type="ECO:0008006" key="3">
    <source>
        <dbReference type="Google" id="ProtNLM"/>
    </source>
</evidence>
<dbReference type="EMBL" id="QWVT01000015">
    <property type="protein sequence ID" value="RID85562.1"/>
    <property type="molecule type" value="Genomic_DNA"/>
</dbReference>
<organism evidence="1 2">
    <name type="scientific">Mesobacillus zeae</name>
    <dbReference type="NCBI Taxonomy" id="1917180"/>
    <lineage>
        <taxon>Bacteria</taxon>
        <taxon>Bacillati</taxon>
        <taxon>Bacillota</taxon>
        <taxon>Bacilli</taxon>
        <taxon>Bacillales</taxon>
        <taxon>Bacillaceae</taxon>
        <taxon>Mesobacillus</taxon>
    </lineage>
</organism>
<sequence>MIKYETQSANAVPQGLISELENPDVMQSLVELLRMLPDFQKKMQSVEDVLLFGKAVLQDNQMIEKYEETASTFNINAETVMSLITLLEKLPKIVKMVEQLENITDFVSSIIGDKKSTDYLFSNLKEYADPIVKEGDQALNLLIEVKERANCSPQNVKFISMVKWLKDPTVQRGLCYVQATLDLLSEKKAR</sequence>
<proteinExistence type="predicted"/>
<evidence type="ECO:0000313" key="1">
    <source>
        <dbReference type="EMBL" id="RID85562.1"/>
    </source>
</evidence>
<dbReference type="OrthoDB" id="2357456at2"/>
<keyword evidence="2" id="KW-1185">Reference proteome</keyword>
<dbReference type="RefSeq" id="WP_119112415.1">
    <property type="nucleotide sequence ID" value="NZ_CBCSEO010000002.1"/>
</dbReference>
<evidence type="ECO:0000313" key="2">
    <source>
        <dbReference type="Proteomes" id="UP000265816"/>
    </source>
</evidence>
<comment type="caution">
    <text evidence="1">The sequence shown here is derived from an EMBL/GenBank/DDBJ whole genome shotgun (WGS) entry which is preliminary data.</text>
</comment>
<name>A0A398B6U6_9BACI</name>